<dbReference type="PROSITE" id="PS51482">
    <property type="entry name" value="DEGV"/>
    <property type="match status" value="1"/>
</dbReference>
<gene>
    <name evidence="2" type="ORF">S06H3_26784</name>
</gene>
<dbReference type="PANTHER" id="PTHR33434">
    <property type="entry name" value="DEGV DOMAIN-CONTAINING PROTEIN DR_1986-RELATED"/>
    <property type="match status" value="1"/>
</dbReference>
<dbReference type="Gene3D" id="3.40.50.10170">
    <property type="match status" value="1"/>
</dbReference>
<evidence type="ECO:0000256" key="1">
    <source>
        <dbReference type="ARBA" id="ARBA00023121"/>
    </source>
</evidence>
<organism evidence="2">
    <name type="scientific">marine sediment metagenome</name>
    <dbReference type="NCBI Taxonomy" id="412755"/>
    <lineage>
        <taxon>unclassified sequences</taxon>
        <taxon>metagenomes</taxon>
        <taxon>ecological metagenomes</taxon>
    </lineage>
</organism>
<dbReference type="AlphaFoldDB" id="X1PJY9"/>
<dbReference type="PANTHER" id="PTHR33434:SF2">
    <property type="entry name" value="FATTY ACID-BINDING PROTEIN TM_1468"/>
    <property type="match status" value="1"/>
</dbReference>
<evidence type="ECO:0008006" key="3">
    <source>
        <dbReference type="Google" id="ProtNLM"/>
    </source>
</evidence>
<dbReference type="GO" id="GO:0008289">
    <property type="term" value="F:lipid binding"/>
    <property type="evidence" value="ECO:0007669"/>
    <property type="project" value="UniProtKB-KW"/>
</dbReference>
<evidence type="ECO:0000313" key="2">
    <source>
        <dbReference type="EMBL" id="GAI31194.1"/>
    </source>
</evidence>
<sequence length="152" mass="16265">MKEVAIIVDSVAMIPPEVAEKYGISVVPSHVVMDGKDYLETEIDREQIYSRLRTKENLPTTSAASPGEILESFKRASQQAKAILFISLTSGLSAIYSSATDAKKLAQEQLPNTAIEVLDSLTVAGAEMLIAIEAAKAANEGKSLPEVTEIAD</sequence>
<keyword evidence="1" id="KW-0446">Lipid-binding</keyword>
<dbReference type="Pfam" id="PF02645">
    <property type="entry name" value="DegV"/>
    <property type="match status" value="1"/>
</dbReference>
<reference evidence="2" key="1">
    <citation type="journal article" date="2014" name="Front. Microbiol.">
        <title>High frequency of phylogenetically diverse reductive dehalogenase-homologous genes in deep subseafloor sedimentary metagenomes.</title>
        <authorList>
            <person name="Kawai M."/>
            <person name="Futagami T."/>
            <person name="Toyoda A."/>
            <person name="Takaki Y."/>
            <person name="Nishi S."/>
            <person name="Hori S."/>
            <person name="Arai W."/>
            <person name="Tsubouchi T."/>
            <person name="Morono Y."/>
            <person name="Uchiyama I."/>
            <person name="Ito T."/>
            <person name="Fujiyama A."/>
            <person name="Inagaki F."/>
            <person name="Takami H."/>
        </authorList>
    </citation>
    <scope>NUCLEOTIDE SEQUENCE</scope>
    <source>
        <strain evidence="2">Expedition CK06-06</strain>
    </source>
</reference>
<dbReference type="EMBL" id="BARV01015503">
    <property type="protein sequence ID" value="GAI31194.1"/>
    <property type="molecule type" value="Genomic_DNA"/>
</dbReference>
<dbReference type="InterPro" id="IPR050270">
    <property type="entry name" value="DegV_domain_contain"/>
</dbReference>
<name>X1PJY9_9ZZZZ</name>
<dbReference type="InterPro" id="IPR003797">
    <property type="entry name" value="DegV"/>
</dbReference>
<protein>
    <recommendedName>
        <fullName evidence="3">DegV family protein</fullName>
    </recommendedName>
</protein>
<feature type="non-terminal residue" evidence="2">
    <location>
        <position position="152"/>
    </location>
</feature>
<dbReference type="NCBIfam" id="TIGR00762">
    <property type="entry name" value="DegV"/>
    <property type="match status" value="1"/>
</dbReference>
<proteinExistence type="predicted"/>
<comment type="caution">
    <text evidence="2">The sequence shown here is derived from an EMBL/GenBank/DDBJ whole genome shotgun (WGS) entry which is preliminary data.</text>
</comment>
<dbReference type="SUPFAM" id="SSF82549">
    <property type="entry name" value="DAK1/DegV-like"/>
    <property type="match status" value="1"/>
</dbReference>
<accession>X1PJY9</accession>